<evidence type="ECO:0000313" key="2">
    <source>
        <dbReference type="Proteomes" id="UP000276506"/>
    </source>
</evidence>
<evidence type="ECO:0000313" key="1">
    <source>
        <dbReference type="EMBL" id="RRV11839.1"/>
    </source>
</evidence>
<proteinExistence type="predicted"/>
<dbReference type="Proteomes" id="UP000276506">
    <property type="component" value="Unassembled WGS sequence"/>
</dbReference>
<organism evidence="1 2">
    <name type="scientific">Stutzerimonas xanthomarina</name>
    <dbReference type="NCBI Taxonomy" id="271420"/>
    <lineage>
        <taxon>Bacteria</taxon>
        <taxon>Pseudomonadati</taxon>
        <taxon>Pseudomonadota</taxon>
        <taxon>Gammaproteobacteria</taxon>
        <taxon>Pseudomonadales</taxon>
        <taxon>Pseudomonadaceae</taxon>
        <taxon>Stutzerimonas</taxon>
    </lineage>
</organism>
<comment type="caution">
    <text evidence="1">The sequence shown here is derived from an EMBL/GenBank/DDBJ whole genome shotgun (WGS) entry which is preliminary data.</text>
</comment>
<reference evidence="1 2" key="1">
    <citation type="submission" date="2018-10" db="EMBL/GenBank/DDBJ databases">
        <title>Transmission dynamics of multidrug resistant bacteria on intensive care unit surfaces.</title>
        <authorList>
            <person name="D'Souza A.W."/>
            <person name="Potter R.F."/>
            <person name="Wallace M."/>
            <person name="Shupe A."/>
            <person name="Patel S."/>
            <person name="Sun S."/>
            <person name="Gul D."/>
            <person name="Kwon J.H."/>
            <person name="Andleeb S."/>
            <person name="Burnham C.-A.D."/>
            <person name="Dantas G."/>
        </authorList>
    </citation>
    <scope>NUCLEOTIDE SEQUENCE [LARGE SCALE GENOMIC DNA]</scope>
    <source>
        <strain evidence="1 2">PX_177</strain>
    </source>
</reference>
<dbReference type="AlphaFoldDB" id="A0A3R8UDY0"/>
<accession>A0A3R8UDY0</accession>
<name>A0A3R8UDY0_9GAMM</name>
<sequence>MSTPATVITGLITAVIIESIGTTPIQVAITSTTVPVIPAMLHRRWLDKNATSSIEASVMTILPDTTAKAATVITSRTRCATLFNKGATTRLDPSSIAIVAASGSGVALAADDEPWPDSL</sequence>
<protein>
    <submittedName>
        <fullName evidence="1">Uncharacterized protein</fullName>
    </submittedName>
</protein>
<dbReference type="EMBL" id="RHQL01000004">
    <property type="protein sequence ID" value="RRV11839.1"/>
    <property type="molecule type" value="Genomic_DNA"/>
</dbReference>
<gene>
    <name evidence="1" type="ORF">EGJ28_10555</name>
</gene>